<comment type="caution">
    <text evidence="11">The sequence shown here is derived from an EMBL/GenBank/DDBJ whole genome shotgun (WGS) entry which is preliminary data.</text>
</comment>
<keyword evidence="11" id="KW-0969">Cilium</keyword>
<feature type="transmembrane region" description="Helical" evidence="10">
    <location>
        <begin position="61"/>
        <end position="82"/>
    </location>
</feature>
<dbReference type="InterPro" id="IPR002010">
    <property type="entry name" value="T3SS_IM_R"/>
</dbReference>
<sequence length="258" mass="28489">MTEILIGDFLVLLFIFLRIVALIFTAPVLGNQAVPSVAKIFLSFVLAYIVFLTIDKGKITVEVNLISIFVFGIKEIIAGLIMGYSLNFIFYGISYASHIIGYDMGLMFAEVLNPMQELSNNVVGEVLFYASTIIFILINGHHHLITALVSSFGVIPIGKYVINKPLIDLTIYMSGAVFTIALKISAPILVSYFLIHIAEGIIARVLPQVQIFFISQPLKLGLGFALLAALVPLYVMTIKYLLNSYETQLTEIIKTMSV</sequence>
<name>A0AAE3NYU5_9BACT</name>
<reference evidence="11" key="1">
    <citation type="submission" date="2023-03" db="EMBL/GenBank/DDBJ databases">
        <title>Stygiobacter electus gen. nov., sp. nov., facultatively anaerobic thermotolerant bacterium of the class Ignavibacteria from a well of Yessentuki mineral water deposit.</title>
        <authorList>
            <person name="Podosokorskaya O.A."/>
            <person name="Elcheninov A.G."/>
            <person name="Petrova N.F."/>
            <person name="Zavarzina D.G."/>
            <person name="Kublanov I.V."/>
            <person name="Merkel A.Y."/>
        </authorList>
    </citation>
    <scope>NUCLEOTIDE SEQUENCE</scope>
    <source>
        <strain evidence="11">09-Me</strain>
    </source>
</reference>
<feature type="transmembrane region" description="Helical" evidence="10">
    <location>
        <begin position="169"/>
        <end position="198"/>
    </location>
</feature>
<dbReference type="InterPro" id="IPR006303">
    <property type="entry name" value="FliR"/>
</dbReference>
<keyword evidence="11" id="KW-0966">Cell projection</keyword>
<dbReference type="RefSeq" id="WP_321535013.1">
    <property type="nucleotide sequence ID" value="NZ_JARGDL010000003.1"/>
</dbReference>
<feature type="transmembrane region" description="Helical" evidence="10">
    <location>
        <begin position="9"/>
        <end position="30"/>
    </location>
</feature>
<evidence type="ECO:0000256" key="10">
    <source>
        <dbReference type="RuleBase" id="RU362071"/>
    </source>
</evidence>
<comment type="subcellular location">
    <subcellularLocation>
        <location evidence="10">Cell membrane</location>
        <topology evidence="10">Multi-pass membrane protein</topology>
    </subcellularLocation>
    <subcellularLocation>
        <location evidence="10">Bacterial flagellum basal body</location>
    </subcellularLocation>
</comment>
<keyword evidence="7 10" id="KW-0472">Membrane</keyword>
<evidence type="ECO:0000256" key="8">
    <source>
        <dbReference type="ARBA" id="ARBA00023143"/>
    </source>
</evidence>
<feature type="transmembrane region" description="Helical" evidence="10">
    <location>
        <begin position="144"/>
        <end position="162"/>
    </location>
</feature>
<dbReference type="GO" id="GO:0005886">
    <property type="term" value="C:plasma membrane"/>
    <property type="evidence" value="ECO:0007669"/>
    <property type="project" value="UniProtKB-SubCell"/>
</dbReference>
<dbReference type="AlphaFoldDB" id="A0AAE3NYU5"/>
<dbReference type="PANTHER" id="PTHR30065:SF1">
    <property type="entry name" value="SURFACE PRESENTATION OF ANTIGENS PROTEIN SPAR"/>
    <property type="match status" value="1"/>
</dbReference>
<evidence type="ECO:0000256" key="6">
    <source>
        <dbReference type="ARBA" id="ARBA00022989"/>
    </source>
</evidence>
<evidence type="ECO:0000313" key="11">
    <source>
        <dbReference type="EMBL" id="MDF1611247.1"/>
    </source>
</evidence>
<dbReference type="PANTHER" id="PTHR30065">
    <property type="entry name" value="FLAGELLAR BIOSYNTHETIC PROTEIN FLIR"/>
    <property type="match status" value="1"/>
</dbReference>
<evidence type="ECO:0000256" key="1">
    <source>
        <dbReference type="ARBA" id="ARBA00002578"/>
    </source>
</evidence>
<dbReference type="PRINTS" id="PR00953">
    <property type="entry name" value="TYPE3IMRPROT"/>
</dbReference>
<keyword evidence="12" id="KW-1185">Reference proteome</keyword>
<evidence type="ECO:0000313" key="12">
    <source>
        <dbReference type="Proteomes" id="UP001221302"/>
    </source>
</evidence>
<evidence type="ECO:0000256" key="5">
    <source>
        <dbReference type="ARBA" id="ARBA00022692"/>
    </source>
</evidence>
<keyword evidence="4 10" id="KW-1003">Cell membrane</keyword>
<feature type="transmembrane region" description="Helical" evidence="10">
    <location>
        <begin position="121"/>
        <end position="138"/>
    </location>
</feature>
<keyword evidence="11" id="KW-0282">Flagellum</keyword>
<keyword evidence="5 10" id="KW-0812">Transmembrane</keyword>
<feature type="transmembrane region" description="Helical" evidence="10">
    <location>
        <begin position="218"/>
        <end position="242"/>
    </location>
</feature>
<dbReference type="EMBL" id="JARGDL010000003">
    <property type="protein sequence ID" value="MDF1611247.1"/>
    <property type="molecule type" value="Genomic_DNA"/>
</dbReference>
<proteinExistence type="inferred from homology"/>
<dbReference type="Pfam" id="PF01311">
    <property type="entry name" value="Bac_export_1"/>
    <property type="match status" value="1"/>
</dbReference>
<comment type="function">
    <text evidence="1 10">Role in flagellar biosynthesis.</text>
</comment>
<comment type="similarity">
    <text evidence="2 10">Belongs to the FliR/MopE/SpaR family.</text>
</comment>
<keyword evidence="6 10" id="KW-1133">Transmembrane helix</keyword>
<feature type="transmembrane region" description="Helical" evidence="10">
    <location>
        <begin position="88"/>
        <end position="109"/>
    </location>
</feature>
<evidence type="ECO:0000256" key="4">
    <source>
        <dbReference type="ARBA" id="ARBA00022475"/>
    </source>
</evidence>
<evidence type="ECO:0000256" key="7">
    <source>
        <dbReference type="ARBA" id="ARBA00023136"/>
    </source>
</evidence>
<evidence type="ECO:0000256" key="2">
    <source>
        <dbReference type="ARBA" id="ARBA00009772"/>
    </source>
</evidence>
<keyword evidence="8 10" id="KW-0975">Bacterial flagellum</keyword>
<evidence type="ECO:0000256" key="9">
    <source>
        <dbReference type="NCBIfam" id="TIGR01400"/>
    </source>
</evidence>
<dbReference type="GO" id="GO:0009425">
    <property type="term" value="C:bacterial-type flagellum basal body"/>
    <property type="evidence" value="ECO:0007669"/>
    <property type="project" value="UniProtKB-SubCell"/>
</dbReference>
<gene>
    <name evidence="11" type="primary">fliR</name>
    <name evidence="11" type="ORF">P0M35_03730</name>
</gene>
<dbReference type="GO" id="GO:0006605">
    <property type="term" value="P:protein targeting"/>
    <property type="evidence" value="ECO:0007669"/>
    <property type="project" value="UniProtKB-UniRule"/>
</dbReference>
<dbReference type="GO" id="GO:0044780">
    <property type="term" value="P:bacterial-type flagellum assembly"/>
    <property type="evidence" value="ECO:0007669"/>
    <property type="project" value="UniProtKB-UniRule"/>
</dbReference>
<feature type="transmembrane region" description="Helical" evidence="10">
    <location>
        <begin position="36"/>
        <end position="54"/>
    </location>
</feature>
<evidence type="ECO:0000256" key="3">
    <source>
        <dbReference type="ARBA" id="ARBA00021717"/>
    </source>
</evidence>
<dbReference type="Proteomes" id="UP001221302">
    <property type="component" value="Unassembled WGS sequence"/>
</dbReference>
<accession>A0AAE3NYU5</accession>
<dbReference type="NCBIfam" id="TIGR01400">
    <property type="entry name" value="fliR"/>
    <property type="match status" value="1"/>
</dbReference>
<organism evidence="11 12">
    <name type="scientific">Stygiobacter electus</name>
    <dbReference type="NCBI Taxonomy" id="3032292"/>
    <lineage>
        <taxon>Bacteria</taxon>
        <taxon>Pseudomonadati</taxon>
        <taxon>Ignavibacteriota</taxon>
        <taxon>Ignavibacteria</taxon>
        <taxon>Ignavibacteriales</taxon>
        <taxon>Melioribacteraceae</taxon>
        <taxon>Stygiobacter</taxon>
    </lineage>
</organism>
<protein>
    <recommendedName>
        <fullName evidence="3 9">Flagellar biosynthetic protein FliR</fullName>
    </recommendedName>
</protein>